<comment type="caution">
    <text evidence="1">The sequence shown here is derived from an EMBL/GenBank/DDBJ whole genome shotgun (WGS) entry which is preliminary data.</text>
</comment>
<proteinExistence type="predicted"/>
<protein>
    <submittedName>
        <fullName evidence="1">Uncharacterized protein</fullName>
    </submittedName>
</protein>
<accession>A0ACC3MCS7</accession>
<sequence length="579" mass="64975">MSDNDDNRSNEARWRTPQGLRLSPPRADARSTETLPDEEPPPPPPPSPRAAHASLPRPLTLSSTDSRYDALPEPPRTPRLRDFEPFEEPRELDIGPGIGPLDSLRSPKALLSRETPIEGFSERLRLSPSRESPGDSRFRVPSRPVRRDSAQSNDGSKSGNMTLSRKAIPVHAPQLALKELEFIRPAPRMQTLSRSSPWPSYSRNKLFGLPGLTFGLNNKKHGITTYAPVPLDRNVEGTESVVAYYGSSHPGPERFGRGSTNGHYLQDIPALRKEIAQRTIEEYNKNETSVRLESLNCNPSVWLNETWGPPIKNNDGVPLGPPDPTDAGRRSANPNHTGRLTPLYNGKRSGSNSLLEESPPTKKLTLKLKKQHKKSTSPAWVPTDRERSVSPEEPDQRPLRHLWDRLSRAPVLMPPQVKGLLEALEDEDIAVDEVAMDGALDLSPEEMKAQKKALEGFEKSQRQKIENEAIHDNCAITGFNLADSGRSLDYEVLYHSSGIRQWIPALDLQGDQWTDKMRSFWAFPDSMKNVLELMENAHGKDFVNPGPFARQIVRAALAYEREFIFDTRIYEHYTGDEDC</sequence>
<evidence type="ECO:0000313" key="1">
    <source>
        <dbReference type="EMBL" id="KAK3683222.1"/>
    </source>
</evidence>
<dbReference type="EMBL" id="JAUTXU010000357">
    <property type="protein sequence ID" value="KAK3683222.1"/>
    <property type="molecule type" value="Genomic_DNA"/>
</dbReference>
<evidence type="ECO:0000313" key="2">
    <source>
        <dbReference type="Proteomes" id="UP001281147"/>
    </source>
</evidence>
<organism evidence="1 2">
    <name type="scientific">Vermiconidia calcicola</name>
    <dbReference type="NCBI Taxonomy" id="1690605"/>
    <lineage>
        <taxon>Eukaryota</taxon>
        <taxon>Fungi</taxon>
        <taxon>Dikarya</taxon>
        <taxon>Ascomycota</taxon>
        <taxon>Pezizomycotina</taxon>
        <taxon>Dothideomycetes</taxon>
        <taxon>Dothideomycetidae</taxon>
        <taxon>Mycosphaerellales</taxon>
        <taxon>Extremaceae</taxon>
        <taxon>Vermiconidia</taxon>
    </lineage>
</organism>
<name>A0ACC3MCS7_9PEZI</name>
<gene>
    <name evidence="1" type="ORF">LTR37_020433</name>
</gene>
<reference evidence="1" key="1">
    <citation type="submission" date="2023-07" db="EMBL/GenBank/DDBJ databases">
        <title>Black Yeasts Isolated from many extreme environments.</title>
        <authorList>
            <person name="Coleine C."/>
            <person name="Stajich J.E."/>
            <person name="Selbmann L."/>
        </authorList>
    </citation>
    <scope>NUCLEOTIDE SEQUENCE</scope>
    <source>
        <strain evidence="1">CCFEE 5714</strain>
    </source>
</reference>
<dbReference type="Proteomes" id="UP001281147">
    <property type="component" value="Unassembled WGS sequence"/>
</dbReference>
<keyword evidence="2" id="KW-1185">Reference proteome</keyword>